<feature type="chain" id="PRO_5045250358" evidence="3">
    <location>
        <begin position="19"/>
        <end position="269"/>
    </location>
</feature>
<proteinExistence type="inferred from homology"/>
<gene>
    <name evidence="5" type="ORF">ORQ98_17090</name>
</gene>
<evidence type="ECO:0000313" key="6">
    <source>
        <dbReference type="Proteomes" id="UP001528823"/>
    </source>
</evidence>
<comment type="caution">
    <text evidence="5">The sequence shown here is derived from an EMBL/GenBank/DDBJ whole genome shotgun (WGS) entry which is preliminary data.</text>
</comment>
<dbReference type="Pfam" id="PF00497">
    <property type="entry name" value="SBP_bac_3"/>
    <property type="match status" value="1"/>
</dbReference>
<accession>A0ABT5UBC6</accession>
<dbReference type="PANTHER" id="PTHR35936:SF6">
    <property type="entry name" value="AMINO ACID ABC TRANSPORTER SUBSTRATE-BINDING PAAT FAMILY PROTEIN"/>
    <property type="match status" value="1"/>
</dbReference>
<evidence type="ECO:0000256" key="2">
    <source>
        <dbReference type="ARBA" id="ARBA00022729"/>
    </source>
</evidence>
<evidence type="ECO:0000313" key="5">
    <source>
        <dbReference type="EMBL" id="MDE1463672.1"/>
    </source>
</evidence>
<name>A0ABT5UBC6_9GAMM</name>
<organism evidence="5 6">
    <name type="scientific">Spartinivicinus poritis</name>
    <dbReference type="NCBI Taxonomy" id="2994640"/>
    <lineage>
        <taxon>Bacteria</taxon>
        <taxon>Pseudomonadati</taxon>
        <taxon>Pseudomonadota</taxon>
        <taxon>Gammaproteobacteria</taxon>
        <taxon>Oceanospirillales</taxon>
        <taxon>Zooshikellaceae</taxon>
        <taxon>Spartinivicinus</taxon>
    </lineage>
</organism>
<keyword evidence="6" id="KW-1185">Reference proteome</keyword>
<reference evidence="5 6" key="1">
    <citation type="submission" date="2022-11" db="EMBL/GenBank/DDBJ databases">
        <title>Spartinivicinus poritis sp. nov., isolated from scleractinian coral Porites lutea.</title>
        <authorList>
            <person name="Zhang G."/>
            <person name="Cai L."/>
            <person name="Wei Q."/>
        </authorList>
    </citation>
    <scope>NUCLEOTIDE SEQUENCE [LARGE SCALE GENOMIC DNA]</scope>
    <source>
        <strain evidence="5 6">A2-2</strain>
    </source>
</reference>
<dbReference type="InterPro" id="IPR001638">
    <property type="entry name" value="Solute-binding_3/MltF_N"/>
</dbReference>
<evidence type="ECO:0000256" key="1">
    <source>
        <dbReference type="ARBA" id="ARBA00010333"/>
    </source>
</evidence>
<protein>
    <submittedName>
        <fullName evidence="5">Transporter substrate-binding domain-containing protein</fullName>
    </submittedName>
</protein>
<dbReference type="Proteomes" id="UP001528823">
    <property type="component" value="Unassembled WGS sequence"/>
</dbReference>
<dbReference type="SUPFAM" id="SSF53850">
    <property type="entry name" value="Periplasmic binding protein-like II"/>
    <property type="match status" value="1"/>
</dbReference>
<sequence>MNKLIEFLCIFVCLSLSADLLATASKSAKTIIVSGLPDYFPFSFEENGELKGVFIDLSKDIFAKLKIPVGYRIFPWKRVLNNAKHGRIDMIAGLYKSQVRETYIDYSVAIIPDPTAVFMRKGNEFEYGGWDDLKGKSGVTGLGYVLGDKFSRYEKQYLNLYRVEGSKRAFTLLADNKRQFDYTVNGFYHSLQLLTQLGLSDKITYSTNYVTEPLFYFGYSKKKLLGDLSKKVNKLLIQYKRNKLIKQYINKYVESLQIQKVDMMPDSEQ</sequence>
<feature type="domain" description="Solute-binding protein family 3/N-terminal" evidence="4">
    <location>
        <begin position="30"/>
        <end position="256"/>
    </location>
</feature>
<dbReference type="PANTHER" id="PTHR35936">
    <property type="entry name" value="MEMBRANE-BOUND LYTIC MUREIN TRANSGLYCOSYLASE F"/>
    <property type="match status" value="1"/>
</dbReference>
<dbReference type="SMART" id="SM00062">
    <property type="entry name" value="PBPb"/>
    <property type="match status" value="1"/>
</dbReference>
<dbReference type="EMBL" id="JAPMOU010000023">
    <property type="protein sequence ID" value="MDE1463672.1"/>
    <property type="molecule type" value="Genomic_DNA"/>
</dbReference>
<dbReference type="RefSeq" id="WP_274690006.1">
    <property type="nucleotide sequence ID" value="NZ_JAPMOU010000023.1"/>
</dbReference>
<evidence type="ECO:0000256" key="3">
    <source>
        <dbReference type="SAM" id="SignalP"/>
    </source>
</evidence>
<feature type="signal peptide" evidence="3">
    <location>
        <begin position="1"/>
        <end position="18"/>
    </location>
</feature>
<keyword evidence="2 3" id="KW-0732">Signal</keyword>
<comment type="similarity">
    <text evidence="1">Belongs to the bacterial solute-binding protein 3 family.</text>
</comment>
<evidence type="ECO:0000259" key="4">
    <source>
        <dbReference type="SMART" id="SM00062"/>
    </source>
</evidence>
<dbReference type="Gene3D" id="3.40.190.10">
    <property type="entry name" value="Periplasmic binding protein-like II"/>
    <property type="match status" value="2"/>
</dbReference>